<dbReference type="PRINTS" id="PR01483">
    <property type="entry name" value="FASYNTHASE"/>
</dbReference>
<dbReference type="PANTHER" id="PTHR13078">
    <property type="entry name" value="PEROXISOMAL MULTIFUNCTIONAL ENZYME TYPE 2-RELATED"/>
    <property type="match status" value="1"/>
</dbReference>
<dbReference type="InterPro" id="IPR003965">
    <property type="entry name" value="Fatty_acid_synthase"/>
</dbReference>
<protein>
    <submittedName>
        <fullName evidence="4">MaoC/PaaZ C-terminal domain-containing protein</fullName>
    </submittedName>
</protein>
<dbReference type="Proteomes" id="UP001501237">
    <property type="component" value="Unassembled WGS sequence"/>
</dbReference>
<organism evidence="4 5">
    <name type="scientific">Actinocorallia longicatena</name>
    <dbReference type="NCBI Taxonomy" id="111803"/>
    <lineage>
        <taxon>Bacteria</taxon>
        <taxon>Bacillati</taxon>
        <taxon>Actinomycetota</taxon>
        <taxon>Actinomycetes</taxon>
        <taxon>Streptosporangiales</taxon>
        <taxon>Thermomonosporaceae</taxon>
        <taxon>Actinocorallia</taxon>
    </lineage>
</organism>
<dbReference type="Gene3D" id="3.10.129.10">
    <property type="entry name" value="Hotdog Thioesterase"/>
    <property type="match status" value="1"/>
</dbReference>
<accession>A0ABP6QEB9</accession>
<feature type="domain" description="MaoC-like" evidence="2">
    <location>
        <begin position="157"/>
        <end position="246"/>
    </location>
</feature>
<evidence type="ECO:0000313" key="5">
    <source>
        <dbReference type="Proteomes" id="UP001501237"/>
    </source>
</evidence>
<evidence type="ECO:0000313" key="4">
    <source>
        <dbReference type="EMBL" id="GAA3219969.1"/>
    </source>
</evidence>
<gene>
    <name evidence="4" type="ORF">GCM10010468_44280</name>
</gene>
<dbReference type="InterPro" id="IPR039569">
    <property type="entry name" value="FAS1-like_DH_region"/>
</dbReference>
<proteinExistence type="inferred from homology"/>
<evidence type="ECO:0000259" key="3">
    <source>
        <dbReference type="Pfam" id="PF13452"/>
    </source>
</evidence>
<keyword evidence="5" id="KW-1185">Reference proteome</keyword>
<comment type="similarity">
    <text evidence="1">Belongs to the enoyl-CoA hydratase/isomerase family.</text>
</comment>
<dbReference type="RefSeq" id="WP_344831399.1">
    <property type="nucleotide sequence ID" value="NZ_BAAAUV010000011.1"/>
</dbReference>
<name>A0ABP6QEB9_9ACTN</name>
<dbReference type="Pfam" id="PF13452">
    <property type="entry name" value="FAS1_DH_region"/>
    <property type="match status" value="1"/>
</dbReference>
<dbReference type="Pfam" id="PF01575">
    <property type="entry name" value="MaoC_dehydratas"/>
    <property type="match status" value="1"/>
</dbReference>
<dbReference type="SUPFAM" id="SSF54637">
    <property type="entry name" value="Thioesterase/thiol ester dehydrase-isomerase"/>
    <property type="match status" value="2"/>
</dbReference>
<feature type="domain" description="FAS1-like dehydratase" evidence="3">
    <location>
        <begin position="8"/>
        <end position="120"/>
    </location>
</feature>
<comment type="caution">
    <text evidence="4">The sequence shown here is derived from an EMBL/GenBank/DDBJ whole genome shotgun (WGS) entry which is preliminary data.</text>
</comment>
<evidence type="ECO:0000256" key="1">
    <source>
        <dbReference type="ARBA" id="ARBA00005254"/>
    </source>
</evidence>
<sequence>MGFNTEALGVWTEPFEFKVERERTVAYANATNDRIAEHANGELAPPVFAIVPVFEGMLKPVLDVVPHDLIPFVVHGEQDMVFHRPIVPGMSLVSRAKATGYASKSSGTTLSVRIETRTAEGDLVNEQWMVSFFRGVPAGDSAGEMAPSHTLAATGDPVAEVVQHVDDDQTFRYAEASGDPMPIHLDAEFAKAAGLPGIIAHGLCTMAFTSQAVISSVAAGDPSRLKRLAVRFSKPVLPGEDVTTKIFDLGGGAYGFESTTPGGIVIKDGLAEIG</sequence>
<dbReference type="PANTHER" id="PTHR13078:SF56">
    <property type="entry name" value="PEROXISOMAL MULTIFUNCTIONAL ENZYME TYPE 2"/>
    <property type="match status" value="1"/>
</dbReference>
<evidence type="ECO:0000259" key="2">
    <source>
        <dbReference type="Pfam" id="PF01575"/>
    </source>
</evidence>
<dbReference type="EMBL" id="BAAAUV010000011">
    <property type="protein sequence ID" value="GAA3219969.1"/>
    <property type="molecule type" value="Genomic_DNA"/>
</dbReference>
<dbReference type="InterPro" id="IPR029069">
    <property type="entry name" value="HotDog_dom_sf"/>
</dbReference>
<reference evidence="5" key="1">
    <citation type="journal article" date="2019" name="Int. J. Syst. Evol. Microbiol.">
        <title>The Global Catalogue of Microorganisms (GCM) 10K type strain sequencing project: providing services to taxonomists for standard genome sequencing and annotation.</title>
        <authorList>
            <consortium name="The Broad Institute Genomics Platform"/>
            <consortium name="The Broad Institute Genome Sequencing Center for Infectious Disease"/>
            <person name="Wu L."/>
            <person name="Ma J."/>
        </authorList>
    </citation>
    <scope>NUCLEOTIDE SEQUENCE [LARGE SCALE GENOMIC DNA]</scope>
    <source>
        <strain evidence="5">JCM 9377</strain>
    </source>
</reference>
<dbReference type="InterPro" id="IPR002539">
    <property type="entry name" value="MaoC-like_dom"/>
</dbReference>